<sequence>MDKPRFAQHKWKVEILDFGFFKLCITKRNIGM</sequence>
<dbReference type="AlphaFoldDB" id="A0A9N9WR86"/>
<dbReference type="EMBL" id="OU895878">
    <property type="protein sequence ID" value="CAG9803052.1"/>
    <property type="molecule type" value="Genomic_DNA"/>
</dbReference>
<keyword evidence="2" id="KW-1185">Reference proteome</keyword>
<reference evidence="1" key="2">
    <citation type="submission" date="2022-10" db="EMBL/GenBank/DDBJ databases">
        <authorList>
            <consortium name="ENA_rothamsted_submissions"/>
            <consortium name="culmorum"/>
            <person name="King R."/>
        </authorList>
    </citation>
    <scope>NUCLEOTIDE SEQUENCE</scope>
</reference>
<name>A0A9N9WR86_9DIPT</name>
<gene>
    <name evidence="1" type="ORF">CHIRRI_LOCUS5954</name>
</gene>
<evidence type="ECO:0000313" key="1">
    <source>
        <dbReference type="EMBL" id="CAG9803052.1"/>
    </source>
</evidence>
<evidence type="ECO:0000313" key="2">
    <source>
        <dbReference type="Proteomes" id="UP001153620"/>
    </source>
</evidence>
<organism evidence="1 2">
    <name type="scientific">Chironomus riparius</name>
    <dbReference type="NCBI Taxonomy" id="315576"/>
    <lineage>
        <taxon>Eukaryota</taxon>
        <taxon>Metazoa</taxon>
        <taxon>Ecdysozoa</taxon>
        <taxon>Arthropoda</taxon>
        <taxon>Hexapoda</taxon>
        <taxon>Insecta</taxon>
        <taxon>Pterygota</taxon>
        <taxon>Neoptera</taxon>
        <taxon>Endopterygota</taxon>
        <taxon>Diptera</taxon>
        <taxon>Nematocera</taxon>
        <taxon>Chironomoidea</taxon>
        <taxon>Chironomidae</taxon>
        <taxon>Chironominae</taxon>
        <taxon>Chironomus</taxon>
    </lineage>
</organism>
<protein>
    <submittedName>
        <fullName evidence="1">Uncharacterized protein</fullName>
    </submittedName>
</protein>
<reference evidence="1" key="1">
    <citation type="submission" date="2022-01" db="EMBL/GenBank/DDBJ databases">
        <authorList>
            <person name="King R."/>
        </authorList>
    </citation>
    <scope>NUCLEOTIDE SEQUENCE</scope>
</reference>
<dbReference type="Proteomes" id="UP001153620">
    <property type="component" value="Chromosome 2"/>
</dbReference>
<proteinExistence type="predicted"/>
<accession>A0A9N9WR86</accession>